<evidence type="ECO:0000256" key="1">
    <source>
        <dbReference type="SAM" id="Phobius"/>
    </source>
</evidence>
<sequence>MSGFAENAERWAEDTRVRPGFRERVEALMRDRWREPVIVLHLGDTDVGFDVPGRREDGTVVGKRLVRRFFWNILRGIGTAVFAVFALAHGERPGRAFQRKIAVSGPENAMALDLADRLGPVKGAWLACSPSCLAVVDTGTTFTDPAAAPPPRIVWEARKPQAPELSFRKSTLTWPDGSIFRLPIHGPAEQRHLRNFLEFPDVVHWNGKPPGR</sequence>
<reference evidence="3" key="1">
    <citation type="submission" date="2017-07" db="EMBL/GenBank/DDBJ databases">
        <title>Comparative genome mining reveals phylogenetic distribution patterns of secondary metabolites in Amycolatopsis.</title>
        <authorList>
            <person name="Adamek M."/>
            <person name="Alanjary M."/>
            <person name="Sales-Ortells H."/>
            <person name="Goodfellow M."/>
            <person name="Bull A.T."/>
            <person name="Kalinowski J."/>
            <person name="Ziemert N."/>
        </authorList>
    </citation>
    <scope>NUCLEOTIDE SEQUENCE [LARGE SCALE GENOMIC DNA]</scope>
    <source>
        <strain evidence="3">H5</strain>
    </source>
</reference>
<keyword evidence="1" id="KW-0812">Transmembrane</keyword>
<accession>A0A229SXS9</accession>
<proteinExistence type="predicted"/>
<keyword evidence="1" id="KW-0472">Membrane</keyword>
<protein>
    <submittedName>
        <fullName evidence="2">Uncharacterized protein</fullName>
    </submittedName>
</protein>
<keyword evidence="3" id="KW-1185">Reference proteome</keyword>
<dbReference type="EMBL" id="NMUL01000033">
    <property type="protein sequence ID" value="OXM63464.1"/>
    <property type="molecule type" value="Genomic_DNA"/>
</dbReference>
<comment type="caution">
    <text evidence="2">The sequence shown here is derived from an EMBL/GenBank/DDBJ whole genome shotgun (WGS) entry which is preliminary data.</text>
</comment>
<dbReference type="AlphaFoldDB" id="A0A229SXS9"/>
<dbReference type="OrthoDB" id="3685234at2"/>
<gene>
    <name evidence="2" type="ORF">CF165_30095</name>
</gene>
<evidence type="ECO:0000313" key="3">
    <source>
        <dbReference type="Proteomes" id="UP000215199"/>
    </source>
</evidence>
<organism evidence="2 3">
    <name type="scientific">Amycolatopsis vastitatis</name>
    <dbReference type="NCBI Taxonomy" id="1905142"/>
    <lineage>
        <taxon>Bacteria</taxon>
        <taxon>Bacillati</taxon>
        <taxon>Actinomycetota</taxon>
        <taxon>Actinomycetes</taxon>
        <taxon>Pseudonocardiales</taxon>
        <taxon>Pseudonocardiaceae</taxon>
        <taxon>Amycolatopsis</taxon>
    </lineage>
</organism>
<name>A0A229SXS9_9PSEU</name>
<feature type="transmembrane region" description="Helical" evidence="1">
    <location>
        <begin position="69"/>
        <end position="90"/>
    </location>
</feature>
<dbReference type="RefSeq" id="WP_093950972.1">
    <property type="nucleotide sequence ID" value="NZ_NMUL01000033.1"/>
</dbReference>
<dbReference type="Proteomes" id="UP000215199">
    <property type="component" value="Unassembled WGS sequence"/>
</dbReference>
<keyword evidence="1" id="KW-1133">Transmembrane helix</keyword>
<evidence type="ECO:0000313" key="2">
    <source>
        <dbReference type="EMBL" id="OXM63464.1"/>
    </source>
</evidence>